<dbReference type="AlphaFoldDB" id="A0A0F0LPD9"/>
<reference evidence="4 8" key="2">
    <citation type="journal article" date="2018" name="Nat. Biotechnol.">
        <title>A standardized bacterial taxonomy based on genome phylogeny substantially revises the tree of life.</title>
        <authorList>
            <person name="Parks D.H."/>
            <person name="Chuvochina M."/>
            <person name="Waite D.W."/>
            <person name="Rinke C."/>
            <person name="Skarshewski A."/>
            <person name="Chaumeil P.A."/>
            <person name="Hugenholtz P."/>
        </authorList>
    </citation>
    <scope>NUCLEOTIDE SEQUENCE [LARGE SCALE GENOMIC DNA]</scope>
    <source>
        <strain evidence="4">UBA9152</strain>
    </source>
</reference>
<dbReference type="OrthoDB" id="3197131at2"/>
<protein>
    <submittedName>
        <fullName evidence="6">Alkaline phosphatase synthesis transcriptional regulatory protein PhoP</fullName>
    </submittedName>
    <submittedName>
        <fullName evidence="4">Response regulator</fullName>
    </submittedName>
</protein>
<dbReference type="EMBL" id="JYIY01000080">
    <property type="protein sequence ID" value="KJL34823.1"/>
    <property type="molecule type" value="Genomic_DNA"/>
</dbReference>
<evidence type="ECO:0000313" key="6">
    <source>
        <dbReference type="EMBL" id="KJL35092.1"/>
    </source>
</evidence>
<evidence type="ECO:0000256" key="1">
    <source>
        <dbReference type="ARBA" id="ARBA00022553"/>
    </source>
</evidence>
<evidence type="ECO:0000313" key="4">
    <source>
        <dbReference type="EMBL" id="HAN24895.1"/>
    </source>
</evidence>
<dbReference type="InterPro" id="IPR001789">
    <property type="entry name" value="Sig_transdc_resp-reg_receiver"/>
</dbReference>
<dbReference type="PROSITE" id="PS50110">
    <property type="entry name" value="RESPONSE_REGULATORY"/>
    <property type="match status" value="1"/>
</dbReference>
<comment type="caution">
    <text evidence="6">The sequence shown here is derived from an EMBL/GenBank/DDBJ whole genome shotgun (WGS) entry which is preliminary data.</text>
</comment>
<dbReference type="Proteomes" id="UP000257479">
    <property type="component" value="Unassembled WGS sequence"/>
</dbReference>
<dbReference type="PANTHER" id="PTHR44591">
    <property type="entry name" value="STRESS RESPONSE REGULATOR PROTEIN 1"/>
    <property type="match status" value="1"/>
</dbReference>
<keyword evidence="7" id="KW-1185">Reference proteome</keyword>
<evidence type="ECO:0000313" key="7">
    <source>
        <dbReference type="Proteomes" id="UP000033451"/>
    </source>
</evidence>
<evidence type="ECO:0000256" key="2">
    <source>
        <dbReference type="PROSITE-ProRule" id="PRU00169"/>
    </source>
</evidence>
<sequence>MSRSATAATRTNGCGMSRVLLVDDDQDILTLTSIRLTRAGYEVTTCADGEAGLAAIRRDRPHVALLDWMMPGLDGLQVAEAVRADPEIAGTRLALMTARPDAERTGFADEHGLDRVMIKPVSRQDLLAAVAALCAEC</sequence>
<dbReference type="GO" id="GO:0000160">
    <property type="term" value="P:phosphorelay signal transduction system"/>
    <property type="evidence" value="ECO:0007669"/>
    <property type="project" value="InterPro"/>
</dbReference>
<organism evidence="6 7">
    <name type="scientific">Microbacterium ginsengisoli</name>
    <dbReference type="NCBI Taxonomy" id="400772"/>
    <lineage>
        <taxon>Bacteria</taxon>
        <taxon>Bacillati</taxon>
        <taxon>Actinomycetota</taxon>
        <taxon>Actinomycetes</taxon>
        <taxon>Micrococcales</taxon>
        <taxon>Microbacteriaceae</taxon>
        <taxon>Microbacterium</taxon>
    </lineage>
</organism>
<gene>
    <name evidence="6" type="primary">phoP_3</name>
    <name evidence="5" type="synonym">phoP_2</name>
    <name evidence="4" type="ORF">DCP95_10045</name>
    <name evidence="5" type="ORF">RR49_02712</name>
    <name evidence="6" type="ORF">RR49_02989</name>
</gene>
<feature type="domain" description="Response regulatory" evidence="3">
    <location>
        <begin position="18"/>
        <end position="134"/>
    </location>
</feature>
<evidence type="ECO:0000313" key="8">
    <source>
        <dbReference type="Proteomes" id="UP000257479"/>
    </source>
</evidence>
<accession>A0A0F0LPD9</accession>
<dbReference type="CDD" id="cd17574">
    <property type="entry name" value="REC_OmpR"/>
    <property type="match status" value="1"/>
</dbReference>
<dbReference type="Pfam" id="PF00072">
    <property type="entry name" value="Response_reg"/>
    <property type="match status" value="1"/>
</dbReference>
<dbReference type="EMBL" id="JYIY01000080">
    <property type="protein sequence ID" value="KJL35092.1"/>
    <property type="molecule type" value="Genomic_DNA"/>
</dbReference>
<dbReference type="Proteomes" id="UP000033451">
    <property type="component" value="Unassembled WGS sequence"/>
</dbReference>
<dbReference type="STRING" id="400772.RR49_02712"/>
<dbReference type="PANTHER" id="PTHR44591:SF3">
    <property type="entry name" value="RESPONSE REGULATORY DOMAIN-CONTAINING PROTEIN"/>
    <property type="match status" value="1"/>
</dbReference>
<reference evidence="6 7" key="1">
    <citation type="submission" date="2015-02" db="EMBL/GenBank/DDBJ databases">
        <title>Draft genome sequences of ten Microbacterium spp. with emphasis on heavy metal contaminated environments.</title>
        <authorList>
            <person name="Corretto E."/>
        </authorList>
    </citation>
    <scope>NUCLEOTIDE SEQUENCE [LARGE SCALE GENOMIC DNA]</scope>
    <source>
        <strain evidence="6 7">DSM 18659</strain>
    </source>
</reference>
<feature type="modified residue" description="4-aspartylphosphate" evidence="2">
    <location>
        <position position="67"/>
    </location>
</feature>
<evidence type="ECO:0000259" key="3">
    <source>
        <dbReference type="PROSITE" id="PS50110"/>
    </source>
</evidence>
<dbReference type="SMART" id="SM00448">
    <property type="entry name" value="REC"/>
    <property type="match status" value="1"/>
</dbReference>
<dbReference type="Gene3D" id="3.40.50.2300">
    <property type="match status" value="1"/>
</dbReference>
<evidence type="ECO:0000313" key="5">
    <source>
        <dbReference type="EMBL" id="KJL34823.1"/>
    </source>
</evidence>
<keyword evidence="1 2" id="KW-0597">Phosphoprotein</keyword>
<dbReference type="EMBL" id="DMNG01000169">
    <property type="protein sequence ID" value="HAN24895.1"/>
    <property type="molecule type" value="Genomic_DNA"/>
</dbReference>
<dbReference type="InterPro" id="IPR011006">
    <property type="entry name" value="CheY-like_superfamily"/>
</dbReference>
<dbReference type="PATRIC" id="fig|400772.4.peg.2728"/>
<dbReference type="SUPFAM" id="SSF52172">
    <property type="entry name" value="CheY-like"/>
    <property type="match status" value="1"/>
</dbReference>
<name>A0A0F0LPD9_9MICO</name>
<proteinExistence type="predicted"/>
<dbReference type="InterPro" id="IPR050595">
    <property type="entry name" value="Bact_response_regulator"/>
</dbReference>